<feature type="region of interest" description="Disordered" evidence="1">
    <location>
        <begin position="32"/>
        <end position="77"/>
    </location>
</feature>
<organism evidence="2 3">
    <name type="scientific">Plectus sambesii</name>
    <dbReference type="NCBI Taxonomy" id="2011161"/>
    <lineage>
        <taxon>Eukaryota</taxon>
        <taxon>Metazoa</taxon>
        <taxon>Ecdysozoa</taxon>
        <taxon>Nematoda</taxon>
        <taxon>Chromadorea</taxon>
        <taxon>Plectida</taxon>
        <taxon>Plectina</taxon>
        <taxon>Plectoidea</taxon>
        <taxon>Plectidae</taxon>
        <taxon>Plectus</taxon>
    </lineage>
</organism>
<dbReference type="AlphaFoldDB" id="A0A914VXW4"/>
<evidence type="ECO:0000313" key="2">
    <source>
        <dbReference type="Proteomes" id="UP000887566"/>
    </source>
</evidence>
<sequence>MAKAFGEYAYITGEYAYTTDQYTSLHASHCIPIRPNSSQPPTESSSGGGGVTDMRQSRLNTAGAPQTRRSGRTARRTSVRGSITYLAAINALLPAGVQAATWSFKVSYDVC</sequence>
<keyword evidence="2" id="KW-1185">Reference proteome</keyword>
<protein>
    <submittedName>
        <fullName evidence="3">Uncharacterized protein</fullName>
    </submittedName>
</protein>
<feature type="compositionally biased region" description="Polar residues" evidence="1">
    <location>
        <begin position="35"/>
        <end position="45"/>
    </location>
</feature>
<proteinExistence type="predicted"/>
<evidence type="ECO:0000313" key="3">
    <source>
        <dbReference type="WBParaSite" id="PSAMB.scaffold2614size22211.g18462.t1"/>
    </source>
</evidence>
<evidence type="ECO:0000256" key="1">
    <source>
        <dbReference type="SAM" id="MobiDB-lite"/>
    </source>
</evidence>
<dbReference type="WBParaSite" id="PSAMB.scaffold2614size22211.g18462.t1">
    <property type="protein sequence ID" value="PSAMB.scaffold2614size22211.g18462.t1"/>
    <property type="gene ID" value="PSAMB.scaffold2614size22211.g18462"/>
</dbReference>
<accession>A0A914VXW4</accession>
<dbReference type="Proteomes" id="UP000887566">
    <property type="component" value="Unplaced"/>
</dbReference>
<reference evidence="3" key="1">
    <citation type="submission" date="2022-11" db="UniProtKB">
        <authorList>
            <consortium name="WormBaseParasite"/>
        </authorList>
    </citation>
    <scope>IDENTIFICATION</scope>
</reference>
<name>A0A914VXW4_9BILA</name>